<sequence>MTDLSVSSLIDAVEQADSPERLIQAVQSLAAARSELSIPTLIRALGFNNPAAAAAAVQGLIEMGSPAVRPLLDSLDDYNYGARAWSIRALVTIADPEALAVLQAAAAHDFAPSVRRAATKGLGALRWSLLPLSQQVAAQRSAADILLTVTQDTDWSLRYAAVVGLQALGLAAVQPTLRTQIVDALQQLAETESDLAVHARVRRAMVQLADVLSRDRDLDNLPLLP</sequence>
<dbReference type="GO" id="GO:0030089">
    <property type="term" value="C:phycobilisome"/>
    <property type="evidence" value="ECO:0007669"/>
    <property type="project" value="UniProtKB-KW"/>
</dbReference>
<proteinExistence type="predicted"/>
<dbReference type="RefSeq" id="WP_268607912.1">
    <property type="nucleotide sequence ID" value="NZ_CP113797.1"/>
</dbReference>
<dbReference type="KEGG" id="tsin:OXH18_15010"/>
<dbReference type="Pfam" id="PF13646">
    <property type="entry name" value="HEAT_2"/>
    <property type="match status" value="1"/>
</dbReference>
<gene>
    <name evidence="3" type="ORF">OXH18_15010</name>
</gene>
<dbReference type="InterPro" id="IPR011989">
    <property type="entry name" value="ARM-like"/>
</dbReference>
<accession>A0A9E8ZBS0</accession>
<name>A0A9E8ZBS0_9CYAN</name>
<keyword evidence="4" id="KW-1185">Reference proteome</keyword>
<evidence type="ECO:0000256" key="2">
    <source>
        <dbReference type="ARBA" id="ARBA00022738"/>
    </source>
</evidence>
<reference evidence="3" key="1">
    <citation type="submission" date="2022-12" db="EMBL/GenBank/DDBJ databases">
        <title>Polyphasic identification of a Novel Hot-Spring Cyanobacterium Ocullathermofonsia sinensis gen nov. sp. nov. and Genomic Insights on its Adaptations to the Thermal Habitat.</title>
        <authorList>
            <person name="Daroch M."/>
            <person name="Tang J."/>
            <person name="Jiang Y."/>
        </authorList>
    </citation>
    <scope>NUCLEOTIDE SEQUENCE</scope>
    <source>
        <strain evidence="3">PKUAC-SCTA174</strain>
    </source>
</reference>
<dbReference type="Gene3D" id="1.25.10.10">
    <property type="entry name" value="Leucine-rich Repeat Variant"/>
    <property type="match status" value="2"/>
</dbReference>
<evidence type="ECO:0000313" key="4">
    <source>
        <dbReference type="Proteomes" id="UP001163152"/>
    </source>
</evidence>
<dbReference type="AlphaFoldDB" id="A0A9E8ZBS0"/>
<protein>
    <submittedName>
        <fullName evidence="3">HEAT repeat domain-containing protein</fullName>
    </submittedName>
</protein>
<dbReference type="EMBL" id="CP113797">
    <property type="protein sequence ID" value="WAL58493.1"/>
    <property type="molecule type" value="Genomic_DNA"/>
</dbReference>
<evidence type="ECO:0000256" key="1">
    <source>
        <dbReference type="ARBA" id="ARBA00022549"/>
    </source>
</evidence>
<dbReference type="Proteomes" id="UP001163152">
    <property type="component" value="Chromosome"/>
</dbReference>
<keyword evidence="1" id="KW-0042">Antenna complex</keyword>
<organism evidence="3 4">
    <name type="scientific">Thermocoleostomius sinensis A174</name>
    <dbReference type="NCBI Taxonomy" id="2016057"/>
    <lineage>
        <taxon>Bacteria</taxon>
        <taxon>Bacillati</taxon>
        <taxon>Cyanobacteriota</taxon>
        <taxon>Cyanophyceae</taxon>
        <taxon>Oculatellales</taxon>
        <taxon>Oculatellaceae</taxon>
        <taxon>Thermocoleostomius</taxon>
    </lineage>
</organism>
<evidence type="ECO:0000313" key="3">
    <source>
        <dbReference type="EMBL" id="WAL58493.1"/>
    </source>
</evidence>
<dbReference type="SUPFAM" id="SSF48371">
    <property type="entry name" value="ARM repeat"/>
    <property type="match status" value="1"/>
</dbReference>
<dbReference type="InterPro" id="IPR016024">
    <property type="entry name" value="ARM-type_fold"/>
</dbReference>
<keyword evidence="2" id="KW-0605">Phycobilisome</keyword>